<gene>
    <name evidence="6" type="ORF">PQ465_09355</name>
</gene>
<evidence type="ECO:0000256" key="3">
    <source>
        <dbReference type="ARBA" id="ARBA00023125"/>
    </source>
</evidence>
<dbReference type="Gene3D" id="3.40.190.290">
    <property type="match status" value="1"/>
</dbReference>
<dbReference type="InterPro" id="IPR036390">
    <property type="entry name" value="WH_DNA-bd_sf"/>
</dbReference>
<dbReference type="EMBL" id="CP117880">
    <property type="protein sequence ID" value="WDF70564.1"/>
    <property type="molecule type" value="Genomic_DNA"/>
</dbReference>
<sequence>MIYKDARYLNLRFMNTNDLNLFEAVAHYGSFTKAAEAMFTVQSNVTTRIKNLEAEFGAPLFTRNNRKVELTPEGEKLMYYSKQLHHILDEAKRSIGTSDVVKGRIKIGFLETMMTLKGPELVNELAAKFPLVDLDFRSAMRDSLISDVLNYKLDAAFIPAPLDLPELEQIRIKDEQVVLVAPAACENLDMLLKNNPLKTIVFDQGCVFRAKLDYWLVSKGIAQYHKTVMNSIEGVVNFIESGIGFSVMPEEIISTFYSNRKIKTFQLPAELGLMTTILVYRKDVPLSPALKAFSSISAGTKSDLVDK</sequence>
<dbReference type="SUPFAM" id="SSF46785">
    <property type="entry name" value="Winged helix' DNA-binding domain"/>
    <property type="match status" value="1"/>
</dbReference>
<comment type="similarity">
    <text evidence="1">Belongs to the LysR transcriptional regulatory family.</text>
</comment>
<dbReference type="RefSeq" id="WP_274269270.1">
    <property type="nucleotide sequence ID" value="NZ_CP117880.1"/>
</dbReference>
<proteinExistence type="inferred from homology"/>
<dbReference type="PRINTS" id="PR00039">
    <property type="entry name" value="HTHLYSR"/>
</dbReference>
<organism evidence="6 7">
    <name type="scientific">Sphingobacterium oryzagri</name>
    <dbReference type="NCBI Taxonomy" id="3025669"/>
    <lineage>
        <taxon>Bacteria</taxon>
        <taxon>Pseudomonadati</taxon>
        <taxon>Bacteroidota</taxon>
        <taxon>Sphingobacteriia</taxon>
        <taxon>Sphingobacteriales</taxon>
        <taxon>Sphingobacteriaceae</taxon>
        <taxon>Sphingobacterium</taxon>
    </lineage>
</organism>
<dbReference type="SUPFAM" id="SSF53850">
    <property type="entry name" value="Periplasmic binding protein-like II"/>
    <property type="match status" value="1"/>
</dbReference>
<protein>
    <submittedName>
        <fullName evidence="6">LysR family transcriptional regulator</fullName>
    </submittedName>
</protein>
<evidence type="ECO:0000256" key="2">
    <source>
        <dbReference type="ARBA" id="ARBA00023015"/>
    </source>
</evidence>
<dbReference type="PANTHER" id="PTHR30126:SF40">
    <property type="entry name" value="HTH-TYPE TRANSCRIPTIONAL REGULATOR GLTR"/>
    <property type="match status" value="1"/>
</dbReference>
<keyword evidence="4" id="KW-0804">Transcription</keyword>
<evidence type="ECO:0000313" key="7">
    <source>
        <dbReference type="Proteomes" id="UP001221558"/>
    </source>
</evidence>
<keyword evidence="7" id="KW-1185">Reference proteome</keyword>
<dbReference type="Proteomes" id="UP001221558">
    <property type="component" value="Chromosome"/>
</dbReference>
<dbReference type="Pfam" id="PF03466">
    <property type="entry name" value="LysR_substrate"/>
    <property type="match status" value="1"/>
</dbReference>
<accession>A0ABY7WLW0</accession>
<evidence type="ECO:0000313" key="6">
    <source>
        <dbReference type="EMBL" id="WDF70564.1"/>
    </source>
</evidence>
<feature type="domain" description="HTH lysR-type" evidence="5">
    <location>
        <begin position="14"/>
        <end position="71"/>
    </location>
</feature>
<dbReference type="InterPro" id="IPR005119">
    <property type="entry name" value="LysR_subst-bd"/>
</dbReference>
<evidence type="ECO:0000259" key="5">
    <source>
        <dbReference type="PROSITE" id="PS50931"/>
    </source>
</evidence>
<reference evidence="6 7" key="1">
    <citation type="submission" date="2023-02" db="EMBL/GenBank/DDBJ databases">
        <title>Genome sequence of Sphingobacterium sp. KACC 22765.</title>
        <authorList>
            <person name="Kim S."/>
            <person name="Heo J."/>
            <person name="Kwon S.-W."/>
        </authorList>
    </citation>
    <scope>NUCLEOTIDE SEQUENCE [LARGE SCALE GENOMIC DNA]</scope>
    <source>
        <strain evidence="6 7">KACC 22765</strain>
    </source>
</reference>
<dbReference type="Gene3D" id="1.10.10.10">
    <property type="entry name" value="Winged helix-like DNA-binding domain superfamily/Winged helix DNA-binding domain"/>
    <property type="match status" value="1"/>
</dbReference>
<dbReference type="PROSITE" id="PS50931">
    <property type="entry name" value="HTH_LYSR"/>
    <property type="match status" value="1"/>
</dbReference>
<dbReference type="Pfam" id="PF00126">
    <property type="entry name" value="HTH_1"/>
    <property type="match status" value="1"/>
</dbReference>
<name>A0ABY7WLW0_9SPHI</name>
<evidence type="ECO:0000256" key="4">
    <source>
        <dbReference type="ARBA" id="ARBA00023163"/>
    </source>
</evidence>
<dbReference type="InterPro" id="IPR036388">
    <property type="entry name" value="WH-like_DNA-bd_sf"/>
</dbReference>
<dbReference type="PANTHER" id="PTHR30126">
    <property type="entry name" value="HTH-TYPE TRANSCRIPTIONAL REGULATOR"/>
    <property type="match status" value="1"/>
</dbReference>
<keyword evidence="3" id="KW-0238">DNA-binding</keyword>
<keyword evidence="2" id="KW-0805">Transcription regulation</keyword>
<evidence type="ECO:0000256" key="1">
    <source>
        <dbReference type="ARBA" id="ARBA00009437"/>
    </source>
</evidence>
<dbReference type="InterPro" id="IPR000847">
    <property type="entry name" value="LysR_HTH_N"/>
</dbReference>